<comment type="caution">
    <text evidence="2">The sequence shown here is derived from an EMBL/GenBank/DDBJ whole genome shotgun (WGS) entry which is preliminary data.</text>
</comment>
<dbReference type="Gene3D" id="2.120.10.30">
    <property type="entry name" value="TolB, C-terminal domain"/>
    <property type="match status" value="1"/>
</dbReference>
<reference evidence="2 3" key="1">
    <citation type="submission" date="2020-07" db="EMBL/GenBank/DDBJ databases">
        <title>Halieaceae bacterium, F7430, whole genome shotgun sequencing project.</title>
        <authorList>
            <person name="Jiang S."/>
            <person name="Liu Z.W."/>
            <person name="Du Z.J."/>
        </authorList>
    </citation>
    <scope>NUCLEOTIDE SEQUENCE [LARGE SCALE GENOMIC DNA]</scope>
    <source>
        <strain evidence="2 3">F7430</strain>
    </source>
</reference>
<dbReference type="Pfam" id="PF07995">
    <property type="entry name" value="GSDH"/>
    <property type="match status" value="1"/>
</dbReference>
<keyword evidence="3" id="KW-1185">Reference proteome</keyword>
<sequence length="376" mass="41439">MSKFRPKTALIKLGPLRATVLALCLFCPLSWATEYQLETLRNDLQHPWSVVQLPDHSFLVSERGGRVLHIPADGSSSRALQGIPEPYVAGQGGLFDLALHPQFEHNRTVYLSYAKGNAKENATAVIRGQLSASGLENVEQILVVKDPKDTPQHYAARLLFLPDTTLLVTTGDGFDYREQAQNLDSELGKVLRINDDGSVPSDNPFVDSARPRIFSYGHRNAQGLALDADSGDIYLHEHGPKGGDELNLLQAGANYGWPAVTYGVDYNGAYVSPFKSLPGMQAPLHYWVPSIAPSGMAWYKGHRFPQWQGDLFIGALVNKEVRQLKIKDGLVTAEQALFSELKARIRDVYSAPDGYLYLLTDSEQGALIRVRPAADK</sequence>
<dbReference type="PANTHER" id="PTHR19328">
    <property type="entry name" value="HEDGEHOG-INTERACTING PROTEIN"/>
    <property type="match status" value="1"/>
</dbReference>
<evidence type="ECO:0000313" key="3">
    <source>
        <dbReference type="Proteomes" id="UP000539350"/>
    </source>
</evidence>
<protein>
    <submittedName>
        <fullName evidence="2">PQQ-dependent sugar dehydrogenase</fullName>
    </submittedName>
</protein>
<dbReference type="SUPFAM" id="SSF50952">
    <property type="entry name" value="Soluble quinoprotein glucose dehydrogenase"/>
    <property type="match status" value="1"/>
</dbReference>
<dbReference type="Proteomes" id="UP000539350">
    <property type="component" value="Unassembled WGS sequence"/>
</dbReference>
<name>A0A7W2TX05_9GAMM</name>
<evidence type="ECO:0000313" key="2">
    <source>
        <dbReference type="EMBL" id="MBA6413473.1"/>
    </source>
</evidence>
<dbReference type="InterPro" id="IPR011042">
    <property type="entry name" value="6-blade_b-propeller_TolB-like"/>
</dbReference>
<dbReference type="PANTHER" id="PTHR19328:SF75">
    <property type="entry name" value="ALDOSE SUGAR DEHYDROGENASE YLII"/>
    <property type="match status" value="1"/>
</dbReference>
<accession>A0A7W2TX05</accession>
<dbReference type="InterPro" id="IPR012938">
    <property type="entry name" value="Glc/Sorbosone_DH"/>
</dbReference>
<organism evidence="2 3">
    <name type="scientific">Sediminihaliea albiluteola</name>
    <dbReference type="NCBI Taxonomy" id="2758564"/>
    <lineage>
        <taxon>Bacteria</taxon>
        <taxon>Pseudomonadati</taxon>
        <taxon>Pseudomonadota</taxon>
        <taxon>Gammaproteobacteria</taxon>
        <taxon>Cellvibrionales</taxon>
        <taxon>Halieaceae</taxon>
        <taxon>Sediminihaliea</taxon>
    </lineage>
</organism>
<feature type="domain" description="Glucose/Sorbosone dehydrogenase" evidence="1">
    <location>
        <begin position="44"/>
        <end position="369"/>
    </location>
</feature>
<dbReference type="InterPro" id="IPR011041">
    <property type="entry name" value="Quinoprot_gluc/sorb_DH_b-prop"/>
</dbReference>
<gene>
    <name evidence="2" type="ORF">H2508_10170</name>
</gene>
<dbReference type="AlphaFoldDB" id="A0A7W2TX05"/>
<dbReference type="EMBL" id="JACFXU010000014">
    <property type="protein sequence ID" value="MBA6413473.1"/>
    <property type="molecule type" value="Genomic_DNA"/>
</dbReference>
<evidence type="ECO:0000259" key="1">
    <source>
        <dbReference type="Pfam" id="PF07995"/>
    </source>
</evidence>
<proteinExistence type="predicted"/>
<dbReference type="RefSeq" id="WP_182172752.1">
    <property type="nucleotide sequence ID" value="NZ_JACFXU010000014.1"/>
</dbReference>